<dbReference type="InterPro" id="IPR011050">
    <property type="entry name" value="Pectin_lyase_fold/virulence"/>
</dbReference>
<dbReference type="PROSITE" id="PS50231">
    <property type="entry name" value="RICIN_B_LECTIN"/>
    <property type="match status" value="1"/>
</dbReference>
<gene>
    <name evidence="4" type="ORF">HBF25_03035</name>
</gene>
<dbReference type="Proteomes" id="UP000490980">
    <property type="component" value="Unassembled WGS sequence"/>
</dbReference>
<dbReference type="EMBL" id="JAARLZ010000002">
    <property type="protein sequence ID" value="NII05361.1"/>
    <property type="molecule type" value="Genomic_DNA"/>
</dbReference>
<feature type="domain" description="Ricin B lectin" evidence="2">
    <location>
        <begin position="112"/>
        <end position="168"/>
    </location>
</feature>
<dbReference type="InterPro" id="IPR012334">
    <property type="entry name" value="Pectin_lyas_fold"/>
</dbReference>
<keyword evidence="1" id="KW-0732">Signal</keyword>
<sequence>MRRPGLRPLALALTSLLATAAAHADVATGQPYLFTVKAGGQVLDNRGLTDAGQIGQWSRNDGNTNQQWRPVDAGNGAYLLVSLTSGLALSNGDSTATGALLTQALPSISDAGQQWRIVDAGGGYSQVINVASDKALDNGGSSTPGDTVKQWDVIAGNPNQLWAVTPVQIGALTPFTTFEAEQGSLLGGASIVALTAPPTTLFSSAALEASGHAYVHLAANSQQVSWSNTTGKPMTAINLRYSIPDAPQGGGIDSGIDLYVNGVLRQVVPVTSRQTWIYETQANYNGMSQDPSTGQPHVFWDEVHAFVSGAPIQPGDVVTVRKDAGNTAAWYDIDLIELEAPPAPLAQPAGSLSLTADCGAVPNDRSVDSTAAIQSCFNKGRAQNKVVWIPQGTFYTTHGLTANSVTIQGAGMWYSTLYSNVPLGTTATDAVIQPTSTVLRNFAIDGNAIDRTPQGGNRSGINIKGSNWIIDSLWIQHEGAAVWANGQDGLVENCRINNSWADGINLNNGNTVPGNDTGNRLTARNNFVRGTGDDGLAINDGGNGTQPMHDITVIQNTSVAPWWANNIGIYGGNNDIVANNLAHDSGKEYGLSAGVFGNFGPLGSATIEGNTVIRGGSFGYGSRHAAIGLGISGTPTTVASITFRGNTVVSAMFDGMRISSQTNGVIENTTMLSPGLNGYVVPTNTQGNATLLYNTLDQPGAGQAAFSNGSPKTFSIVSRGNSGLGIP</sequence>
<comment type="caution">
    <text evidence="4">The sequence shown here is derived from an EMBL/GenBank/DDBJ whole genome shotgun (WGS) entry which is preliminary data.</text>
</comment>
<feature type="domain" description="CBM6/CBM35/CBM36-like 1" evidence="3">
    <location>
        <begin position="174"/>
        <end position="339"/>
    </location>
</feature>
<dbReference type="Pfam" id="PF14200">
    <property type="entry name" value="RicinB_lectin_2"/>
    <property type="match status" value="2"/>
</dbReference>
<dbReference type="SUPFAM" id="SSF51126">
    <property type="entry name" value="Pectin lyase-like"/>
    <property type="match status" value="1"/>
</dbReference>
<evidence type="ECO:0000259" key="3">
    <source>
        <dbReference type="Pfam" id="PF22815"/>
    </source>
</evidence>
<name>A0A7X5ZH53_9GAMM</name>
<feature type="signal peptide" evidence="1">
    <location>
        <begin position="1"/>
        <end position="24"/>
    </location>
</feature>
<dbReference type="Gene3D" id="2.80.10.50">
    <property type="match status" value="2"/>
</dbReference>
<evidence type="ECO:0000256" key="1">
    <source>
        <dbReference type="SAM" id="SignalP"/>
    </source>
</evidence>
<dbReference type="RefSeq" id="WP_166946479.1">
    <property type="nucleotide sequence ID" value="NZ_JAARLZ010000002.1"/>
</dbReference>
<dbReference type="CDD" id="cd00161">
    <property type="entry name" value="beta-trefoil_Ricin-like"/>
    <property type="match status" value="1"/>
</dbReference>
<evidence type="ECO:0000313" key="4">
    <source>
        <dbReference type="EMBL" id="NII05361.1"/>
    </source>
</evidence>
<dbReference type="AlphaFoldDB" id="A0A7X5ZH53"/>
<feature type="chain" id="PRO_5031347292" evidence="1">
    <location>
        <begin position="25"/>
        <end position="727"/>
    </location>
</feature>
<dbReference type="SUPFAM" id="SSF50370">
    <property type="entry name" value="Ricin B-like lectins"/>
    <property type="match status" value="1"/>
</dbReference>
<dbReference type="InterPro" id="IPR033801">
    <property type="entry name" value="CBM6-CBM35-CBM36-like_1"/>
</dbReference>
<dbReference type="Pfam" id="PF22815">
    <property type="entry name" value="CatAgl_D1"/>
    <property type="match status" value="1"/>
</dbReference>
<organism evidence="4 5">
    <name type="scientific">Luteibacter anthropi</name>
    <dbReference type="NCBI Taxonomy" id="564369"/>
    <lineage>
        <taxon>Bacteria</taxon>
        <taxon>Pseudomonadati</taxon>
        <taxon>Pseudomonadota</taxon>
        <taxon>Gammaproteobacteria</taxon>
        <taxon>Lysobacterales</taxon>
        <taxon>Rhodanobacteraceae</taxon>
        <taxon>Luteibacter</taxon>
    </lineage>
</organism>
<protein>
    <submittedName>
        <fullName evidence="4">Mycodextranase</fullName>
    </submittedName>
</protein>
<dbReference type="InterPro" id="IPR035992">
    <property type="entry name" value="Ricin_B-like_lectins"/>
</dbReference>
<feature type="domain" description="Ricin B lectin" evidence="2">
    <location>
        <begin position="28"/>
        <end position="103"/>
    </location>
</feature>
<evidence type="ECO:0000259" key="2">
    <source>
        <dbReference type="Pfam" id="PF14200"/>
    </source>
</evidence>
<proteinExistence type="predicted"/>
<keyword evidence="5" id="KW-1185">Reference proteome</keyword>
<dbReference type="InterPro" id="IPR000772">
    <property type="entry name" value="Ricin_B_lectin"/>
</dbReference>
<evidence type="ECO:0000313" key="5">
    <source>
        <dbReference type="Proteomes" id="UP000490980"/>
    </source>
</evidence>
<dbReference type="Gene3D" id="2.160.20.10">
    <property type="entry name" value="Single-stranded right-handed beta-helix, Pectin lyase-like"/>
    <property type="match status" value="1"/>
</dbReference>
<dbReference type="InterPro" id="IPR006626">
    <property type="entry name" value="PbH1"/>
</dbReference>
<dbReference type="SMART" id="SM00710">
    <property type="entry name" value="PbH1"/>
    <property type="match status" value="6"/>
</dbReference>
<reference evidence="4 5" key="1">
    <citation type="submission" date="2020-03" db="EMBL/GenBank/DDBJ databases">
        <authorList>
            <person name="Lai Q."/>
        </authorList>
    </citation>
    <scope>NUCLEOTIDE SEQUENCE [LARGE SCALE GENOMIC DNA]</scope>
    <source>
        <strain evidence="4 5">CCUG 25036</strain>
    </source>
</reference>
<accession>A0A7X5ZH53</accession>